<organism evidence="5 6">
    <name type="scientific">Phaeomoniella chlamydospora</name>
    <name type="common">Phaeoacremonium chlamydosporum</name>
    <dbReference type="NCBI Taxonomy" id="158046"/>
    <lineage>
        <taxon>Eukaryota</taxon>
        <taxon>Fungi</taxon>
        <taxon>Dikarya</taxon>
        <taxon>Ascomycota</taxon>
        <taxon>Pezizomycotina</taxon>
        <taxon>Eurotiomycetes</taxon>
        <taxon>Chaetothyriomycetidae</taxon>
        <taxon>Phaeomoniellales</taxon>
        <taxon>Phaeomoniellaceae</taxon>
        <taxon>Phaeomoniella</taxon>
    </lineage>
</organism>
<dbReference type="OrthoDB" id="2269373at2759"/>
<evidence type="ECO:0000256" key="1">
    <source>
        <dbReference type="ARBA" id="ARBA00004123"/>
    </source>
</evidence>
<dbReference type="InterPro" id="IPR050613">
    <property type="entry name" value="Sec_Metabolite_Reg"/>
</dbReference>
<feature type="domain" description="Xylanolytic transcriptional activator regulatory" evidence="4">
    <location>
        <begin position="251"/>
        <end position="326"/>
    </location>
</feature>
<feature type="region of interest" description="Disordered" evidence="3">
    <location>
        <begin position="1"/>
        <end position="92"/>
    </location>
</feature>
<evidence type="ECO:0000313" key="6">
    <source>
        <dbReference type="Proteomes" id="UP000053317"/>
    </source>
</evidence>
<dbReference type="Proteomes" id="UP000053317">
    <property type="component" value="Unassembled WGS sequence"/>
</dbReference>
<evidence type="ECO:0000259" key="4">
    <source>
        <dbReference type="SMART" id="SM00906"/>
    </source>
</evidence>
<dbReference type="GO" id="GO:0005634">
    <property type="term" value="C:nucleus"/>
    <property type="evidence" value="ECO:0007669"/>
    <property type="project" value="UniProtKB-SubCell"/>
</dbReference>
<dbReference type="PANTHER" id="PTHR31001:SF45">
    <property type="entry name" value="ZN(II)2CYS6 TRANSCRIPTION FACTOR (EUROFUNG)"/>
    <property type="match status" value="1"/>
</dbReference>
<dbReference type="GO" id="GO:0008270">
    <property type="term" value="F:zinc ion binding"/>
    <property type="evidence" value="ECO:0007669"/>
    <property type="project" value="InterPro"/>
</dbReference>
<evidence type="ECO:0000313" key="5">
    <source>
        <dbReference type="EMBL" id="KKY28424.1"/>
    </source>
</evidence>
<comment type="subcellular location">
    <subcellularLocation>
        <location evidence="1">Nucleus</location>
    </subcellularLocation>
</comment>
<dbReference type="AlphaFoldDB" id="A0A0G2F288"/>
<keyword evidence="2" id="KW-0539">Nucleus</keyword>
<dbReference type="SMART" id="SM00906">
    <property type="entry name" value="Fungal_trans"/>
    <property type="match status" value="1"/>
</dbReference>
<dbReference type="EMBL" id="LCWF01000013">
    <property type="protein sequence ID" value="KKY28424.1"/>
    <property type="molecule type" value="Genomic_DNA"/>
</dbReference>
<evidence type="ECO:0000256" key="3">
    <source>
        <dbReference type="SAM" id="MobiDB-lite"/>
    </source>
</evidence>
<sequence length="637" mass="71054">MCAGNIGSAPAKTQISRARAAGTPPQDSAQGKESLNAESGCDSEQEDLGIERPESSILSTATKSERGYEPKNVWHTMSQGFRDPDNDSDSSDDVVRETAVRKAWDQSSGNDDHLLFCSGSTVDLSTLHPDPVRIFKLWQIYLDNVNPLLKVTHTPSLQGRIIEAASNVEDVEPALEALMFSIYCTSVLSLTVEDCQVILGSSKEDLSVRYQFGCQQALSKCGFLRTNDRDCLTALYLYLVSVKPRTVPQSLYSMLGVAIRIAQRMGIHSESALAKCTVVEAEMRRRLWWSLMLFDTRVGELASSKVLSLNPTWDCKIPLNVNDSDLRPEMKGSPANQENPTDALFAVVRSELGDFIRHSTFYLDFTSPALKLMAKDLQAGPSPENGKLAKLEEMIETQYLKSCDQENPLHFMTIWTTRAYLAKCRLLNHHSRYSSSSVGRTDAQRDAATSYALRMLECDTKIMTSPLTKGFVWLNQLYFPFPAYIQIAQDLIRRPLSAQSRRAWEVMSDSFEAWLEFEFRGDSPVLQMFIKIVLQAWDACEVAAMQLGEASTPPRIVSLIRNILAQMAPDTEQLNPDELPMQMPIDIDNQSTLYSMGMQDVHSMMGLGLYSGIAGQIPFEAHMNQFDWTALGGGPGW</sequence>
<dbReference type="CDD" id="cd12148">
    <property type="entry name" value="fungal_TF_MHR"/>
    <property type="match status" value="1"/>
</dbReference>
<keyword evidence="6" id="KW-1185">Reference proteome</keyword>
<name>A0A0G2F288_PHACM</name>
<dbReference type="PANTHER" id="PTHR31001">
    <property type="entry name" value="UNCHARACTERIZED TRANSCRIPTIONAL REGULATORY PROTEIN"/>
    <property type="match status" value="1"/>
</dbReference>
<comment type="caution">
    <text evidence="5">The sequence shown here is derived from an EMBL/GenBank/DDBJ whole genome shotgun (WGS) entry which is preliminary data.</text>
</comment>
<evidence type="ECO:0000256" key="2">
    <source>
        <dbReference type="ARBA" id="ARBA00023242"/>
    </source>
</evidence>
<feature type="compositionally biased region" description="Polar residues" evidence="3">
    <location>
        <begin position="25"/>
        <end position="37"/>
    </location>
</feature>
<reference evidence="5 6" key="2">
    <citation type="submission" date="2015-05" db="EMBL/GenBank/DDBJ databases">
        <authorList>
            <person name="Morales-Cruz A."/>
            <person name="Amrine K.C."/>
            <person name="Cantu D."/>
        </authorList>
    </citation>
    <scope>NUCLEOTIDE SEQUENCE [LARGE SCALE GENOMIC DNA]</scope>
    <source>
        <strain evidence="5">UCRPC4</strain>
    </source>
</reference>
<dbReference type="GO" id="GO:0006351">
    <property type="term" value="P:DNA-templated transcription"/>
    <property type="evidence" value="ECO:0007669"/>
    <property type="project" value="InterPro"/>
</dbReference>
<reference evidence="5 6" key="1">
    <citation type="submission" date="2015-05" db="EMBL/GenBank/DDBJ databases">
        <title>Distinctive expansion of gene families associated with plant cell wall degradation and secondary metabolism in the genomes of grapevine trunk pathogens.</title>
        <authorList>
            <person name="Lawrence D.P."/>
            <person name="Travadon R."/>
            <person name="Rolshausen P.E."/>
            <person name="Baumgartner K."/>
        </authorList>
    </citation>
    <scope>NUCLEOTIDE SEQUENCE [LARGE SCALE GENOMIC DNA]</scope>
    <source>
        <strain evidence="5">UCRPC4</strain>
    </source>
</reference>
<protein>
    <submittedName>
        <fullName evidence="5">Putative c6 transcription factor</fullName>
    </submittedName>
</protein>
<accession>A0A0G2F288</accession>
<dbReference type="Pfam" id="PF04082">
    <property type="entry name" value="Fungal_trans"/>
    <property type="match status" value="1"/>
</dbReference>
<dbReference type="InterPro" id="IPR007219">
    <property type="entry name" value="XnlR_reg_dom"/>
</dbReference>
<proteinExistence type="predicted"/>
<gene>
    <name evidence="5" type="ORF">UCRPC4_g00591</name>
</gene>
<dbReference type="GO" id="GO:0003677">
    <property type="term" value="F:DNA binding"/>
    <property type="evidence" value="ECO:0007669"/>
    <property type="project" value="InterPro"/>
</dbReference>